<accession>A0A5M3MR23</accession>
<dbReference type="InterPro" id="IPR001810">
    <property type="entry name" value="F-box_dom"/>
</dbReference>
<reference evidence="3" key="1">
    <citation type="journal article" date="2012" name="Science">
        <title>The Paleozoic origin of enzymatic lignin decomposition reconstructed from 31 fungal genomes.</title>
        <authorList>
            <person name="Floudas D."/>
            <person name="Binder M."/>
            <person name="Riley R."/>
            <person name="Barry K."/>
            <person name="Blanchette R.A."/>
            <person name="Henrissat B."/>
            <person name="Martinez A.T."/>
            <person name="Otillar R."/>
            <person name="Spatafora J.W."/>
            <person name="Yadav J.S."/>
            <person name="Aerts A."/>
            <person name="Benoit I."/>
            <person name="Boyd A."/>
            <person name="Carlson A."/>
            <person name="Copeland A."/>
            <person name="Coutinho P.M."/>
            <person name="de Vries R.P."/>
            <person name="Ferreira P."/>
            <person name="Findley K."/>
            <person name="Foster B."/>
            <person name="Gaskell J."/>
            <person name="Glotzer D."/>
            <person name="Gorecki P."/>
            <person name="Heitman J."/>
            <person name="Hesse C."/>
            <person name="Hori C."/>
            <person name="Igarashi K."/>
            <person name="Jurgens J.A."/>
            <person name="Kallen N."/>
            <person name="Kersten P."/>
            <person name="Kohler A."/>
            <person name="Kuees U."/>
            <person name="Kumar T.K.A."/>
            <person name="Kuo A."/>
            <person name="LaButti K."/>
            <person name="Larrondo L.F."/>
            <person name="Lindquist E."/>
            <person name="Ling A."/>
            <person name="Lombard V."/>
            <person name="Lucas S."/>
            <person name="Lundell T."/>
            <person name="Martin R."/>
            <person name="McLaughlin D.J."/>
            <person name="Morgenstern I."/>
            <person name="Morin E."/>
            <person name="Murat C."/>
            <person name="Nagy L.G."/>
            <person name="Nolan M."/>
            <person name="Ohm R.A."/>
            <person name="Patyshakuliyeva A."/>
            <person name="Rokas A."/>
            <person name="Ruiz-Duenas F.J."/>
            <person name="Sabat G."/>
            <person name="Salamov A."/>
            <person name="Samejima M."/>
            <person name="Schmutz J."/>
            <person name="Slot J.C."/>
            <person name="St John F."/>
            <person name="Stenlid J."/>
            <person name="Sun H."/>
            <person name="Sun S."/>
            <person name="Syed K."/>
            <person name="Tsang A."/>
            <person name="Wiebenga A."/>
            <person name="Young D."/>
            <person name="Pisabarro A."/>
            <person name="Eastwood D.C."/>
            <person name="Martin F."/>
            <person name="Cullen D."/>
            <person name="Grigoriev I.V."/>
            <person name="Hibbett D.S."/>
        </authorList>
    </citation>
    <scope>NUCLEOTIDE SEQUENCE [LARGE SCALE GENOMIC DNA]</scope>
    <source>
        <strain evidence="3">RWD-64-598 SS2</strain>
    </source>
</reference>
<dbReference type="SUPFAM" id="SSF81383">
    <property type="entry name" value="F-box domain"/>
    <property type="match status" value="1"/>
</dbReference>
<name>A0A5M3MR23_CONPW</name>
<dbReference type="CDD" id="cd09917">
    <property type="entry name" value="F-box_SF"/>
    <property type="match status" value="1"/>
</dbReference>
<dbReference type="RefSeq" id="XP_007768914.1">
    <property type="nucleotide sequence ID" value="XM_007770724.1"/>
</dbReference>
<dbReference type="InterPro" id="IPR036047">
    <property type="entry name" value="F-box-like_dom_sf"/>
</dbReference>
<comment type="caution">
    <text evidence="2">The sequence shown here is derived from an EMBL/GenBank/DDBJ whole genome shotgun (WGS) entry which is preliminary data.</text>
</comment>
<evidence type="ECO:0000313" key="2">
    <source>
        <dbReference type="EMBL" id="EIW81609.1"/>
    </source>
</evidence>
<dbReference type="SMART" id="SM00256">
    <property type="entry name" value="FBOX"/>
    <property type="match status" value="1"/>
</dbReference>
<organism evidence="2 3">
    <name type="scientific">Coniophora puteana (strain RWD-64-598)</name>
    <name type="common">Brown rot fungus</name>
    <dbReference type="NCBI Taxonomy" id="741705"/>
    <lineage>
        <taxon>Eukaryota</taxon>
        <taxon>Fungi</taxon>
        <taxon>Dikarya</taxon>
        <taxon>Basidiomycota</taxon>
        <taxon>Agaricomycotina</taxon>
        <taxon>Agaricomycetes</taxon>
        <taxon>Agaricomycetidae</taxon>
        <taxon>Boletales</taxon>
        <taxon>Coniophorineae</taxon>
        <taxon>Coniophoraceae</taxon>
        <taxon>Coniophora</taxon>
    </lineage>
</organism>
<keyword evidence="3" id="KW-1185">Reference proteome</keyword>
<evidence type="ECO:0000313" key="3">
    <source>
        <dbReference type="Proteomes" id="UP000053558"/>
    </source>
</evidence>
<sequence length="372" mass="41278">MFAHLPVDVWLSILQHLQVEDILVLERVSKRFHSFIEQRSIWSDAYKRSLLPRPPGPFPSQSTRDLRSALIKSARLDRCWPPSPTQPPASVLPLDLCKHARHFSLVLDRWLFYTCCPLSNHAHPVDAAASAALTPEILYIDLHSSDKRSYPVACDALPSGISFFTCVGTPSPDPDVDAGGLAFAVVEDRVSRTVRIYRVSLPYDEGENDEQMSSVGPSLKLVKEIAACDVNLRDGAVMLAPGALVVQGHRVHYRQSFAHVWVMHTRTLALWKLPVCATTAMDIPLSQLLSMHFTPTHLLAVLSTRASNDTRDLFSFVPAILEAYPLPLPETCAHDERPLQASHVFRCRPAPALQAQMVSASASRDVGTRCVR</sequence>
<feature type="domain" description="F-box" evidence="1">
    <location>
        <begin position="1"/>
        <end position="45"/>
    </location>
</feature>
<dbReference type="OrthoDB" id="2670467at2759"/>
<proteinExistence type="predicted"/>
<evidence type="ECO:0000259" key="1">
    <source>
        <dbReference type="PROSITE" id="PS50181"/>
    </source>
</evidence>
<dbReference type="Proteomes" id="UP000053558">
    <property type="component" value="Unassembled WGS sequence"/>
</dbReference>
<gene>
    <name evidence="2" type="ORF">CONPUDRAFT_82469</name>
</gene>
<dbReference type="AlphaFoldDB" id="A0A5M3MR23"/>
<dbReference type="Pfam" id="PF12937">
    <property type="entry name" value="F-box-like"/>
    <property type="match status" value="1"/>
</dbReference>
<dbReference type="PROSITE" id="PS50181">
    <property type="entry name" value="FBOX"/>
    <property type="match status" value="1"/>
</dbReference>
<dbReference type="KEGG" id="cput:CONPUDRAFT_82469"/>
<protein>
    <recommendedName>
        <fullName evidence="1">F-box domain-containing protein</fullName>
    </recommendedName>
</protein>
<dbReference type="Gene3D" id="1.20.1280.50">
    <property type="match status" value="1"/>
</dbReference>
<dbReference type="EMBL" id="JH711578">
    <property type="protein sequence ID" value="EIW81609.1"/>
    <property type="molecule type" value="Genomic_DNA"/>
</dbReference>
<dbReference type="GeneID" id="19210427"/>